<sequence length="222" mass="25289">MIEEILKLRNEGLSFKKIASSLGVPAGRIQYQWNKHLKSLAEARQSTSPLGIEKTMGGRRTNDDQNNENPQHRNEYITAVLQNADTIFLCWAMSAAKKQAISYSLGVPLSSLKTYCRLYDITGVLFNGNNAHMYMDIRLPEQAYSWKLSGVKPERSYIIDIGYKESSGFIPVLRSESVQTPCIDFNHFGRPGQEAGCWIKWQEDKPGWNEHVSTYSLYEDNE</sequence>
<feature type="region of interest" description="Disordered" evidence="1">
    <location>
        <begin position="44"/>
        <end position="70"/>
    </location>
</feature>
<evidence type="ECO:0000313" key="2">
    <source>
        <dbReference type="EMBL" id="MBM7693305.1"/>
    </source>
</evidence>
<reference evidence="2 3" key="1">
    <citation type="submission" date="2021-01" db="EMBL/GenBank/DDBJ databases">
        <title>Genomic Encyclopedia of Type Strains, Phase IV (KMG-IV): sequencing the most valuable type-strain genomes for metagenomic binning, comparative biology and taxonomic classification.</title>
        <authorList>
            <person name="Goeker M."/>
        </authorList>
    </citation>
    <scope>NUCLEOTIDE SEQUENCE [LARGE SCALE GENOMIC DNA]</scope>
    <source>
        <strain evidence="2 3">DSM 105482</strain>
    </source>
</reference>
<protein>
    <recommendedName>
        <fullName evidence="4">DUF4912 domain-containing protein</fullName>
    </recommendedName>
</protein>
<dbReference type="RefSeq" id="WP_204544006.1">
    <property type="nucleotide sequence ID" value="NZ_JAFBFI010000011.1"/>
</dbReference>
<dbReference type="Proteomes" id="UP000823486">
    <property type="component" value="Unassembled WGS sequence"/>
</dbReference>
<dbReference type="InterPro" id="IPR032585">
    <property type="entry name" value="DUF4912"/>
</dbReference>
<gene>
    <name evidence="2" type="ORF">JOC77_002745</name>
</gene>
<dbReference type="EMBL" id="JAFBFI010000011">
    <property type="protein sequence ID" value="MBM7693305.1"/>
    <property type="molecule type" value="Genomic_DNA"/>
</dbReference>
<keyword evidence="3" id="KW-1185">Reference proteome</keyword>
<accession>A0ABS2QJG4</accession>
<organism evidence="2 3">
    <name type="scientific">Peribacillus deserti</name>
    <dbReference type="NCBI Taxonomy" id="673318"/>
    <lineage>
        <taxon>Bacteria</taxon>
        <taxon>Bacillati</taxon>
        <taxon>Bacillota</taxon>
        <taxon>Bacilli</taxon>
        <taxon>Bacillales</taxon>
        <taxon>Bacillaceae</taxon>
        <taxon>Peribacillus</taxon>
    </lineage>
</organism>
<evidence type="ECO:0000256" key="1">
    <source>
        <dbReference type="SAM" id="MobiDB-lite"/>
    </source>
</evidence>
<evidence type="ECO:0008006" key="4">
    <source>
        <dbReference type="Google" id="ProtNLM"/>
    </source>
</evidence>
<dbReference type="Gene3D" id="1.10.10.60">
    <property type="entry name" value="Homeodomain-like"/>
    <property type="match status" value="1"/>
</dbReference>
<evidence type="ECO:0000313" key="3">
    <source>
        <dbReference type="Proteomes" id="UP000823486"/>
    </source>
</evidence>
<name>A0ABS2QJG4_9BACI</name>
<dbReference type="Pfam" id="PF16258">
    <property type="entry name" value="DUF4912"/>
    <property type="match status" value="1"/>
</dbReference>
<proteinExistence type="predicted"/>
<comment type="caution">
    <text evidence="2">The sequence shown here is derived from an EMBL/GenBank/DDBJ whole genome shotgun (WGS) entry which is preliminary data.</text>
</comment>